<organism evidence="2 3">
    <name type="scientific">Eufriesea mexicana</name>
    <dbReference type="NCBI Taxonomy" id="516756"/>
    <lineage>
        <taxon>Eukaryota</taxon>
        <taxon>Metazoa</taxon>
        <taxon>Ecdysozoa</taxon>
        <taxon>Arthropoda</taxon>
        <taxon>Hexapoda</taxon>
        <taxon>Insecta</taxon>
        <taxon>Pterygota</taxon>
        <taxon>Neoptera</taxon>
        <taxon>Endopterygota</taxon>
        <taxon>Hymenoptera</taxon>
        <taxon>Apocrita</taxon>
        <taxon>Aculeata</taxon>
        <taxon>Apoidea</taxon>
        <taxon>Anthophila</taxon>
        <taxon>Apidae</taxon>
        <taxon>Eufriesea</taxon>
    </lineage>
</organism>
<dbReference type="AlphaFoldDB" id="A0A310SUZ5"/>
<reference evidence="2 3" key="1">
    <citation type="submission" date="2015-07" db="EMBL/GenBank/DDBJ databases">
        <title>The genome of Eufriesea mexicana.</title>
        <authorList>
            <person name="Pan H."/>
            <person name="Kapheim K."/>
        </authorList>
    </citation>
    <scope>NUCLEOTIDE SEQUENCE [LARGE SCALE GENOMIC DNA]</scope>
    <source>
        <strain evidence="2">0111107269</strain>
        <tissue evidence="2">Whole body</tissue>
    </source>
</reference>
<evidence type="ECO:0000313" key="2">
    <source>
        <dbReference type="EMBL" id="OAD62172.1"/>
    </source>
</evidence>
<keyword evidence="1" id="KW-0472">Membrane</keyword>
<keyword evidence="1" id="KW-0812">Transmembrane</keyword>
<keyword evidence="1" id="KW-1133">Transmembrane helix</keyword>
<dbReference type="EMBL" id="KQ759883">
    <property type="protein sequence ID" value="OAD62172.1"/>
    <property type="molecule type" value="Genomic_DNA"/>
</dbReference>
<evidence type="ECO:0000313" key="3">
    <source>
        <dbReference type="Proteomes" id="UP000250275"/>
    </source>
</evidence>
<proteinExistence type="predicted"/>
<evidence type="ECO:0000256" key="1">
    <source>
        <dbReference type="SAM" id="Phobius"/>
    </source>
</evidence>
<accession>A0A310SUZ5</accession>
<gene>
    <name evidence="2" type="ORF">WN48_07426</name>
</gene>
<sequence>MPKVKQNTQYLNESFTSNSIGLLKYLPVDILKNVHCTLKSQPTSSDGKIQFLKTFENSLITEIEFQLAENIIVARKKRGTEHYDHNYDHEYAAGFPSIEGALMSISFLTFAVYLVRLVMLLFRNMNNSTSTTTGATLLLGKRKRSINKFDDDATIILKNLNSFSSKF</sequence>
<feature type="transmembrane region" description="Helical" evidence="1">
    <location>
        <begin position="101"/>
        <end position="122"/>
    </location>
</feature>
<dbReference type="OrthoDB" id="7675048at2759"/>
<name>A0A310SUZ5_9HYME</name>
<dbReference type="Proteomes" id="UP000250275">
    <property type="component" value="Unassembled WGS sequence"/>
</dbReference>
<protein>
    <submittedName>
        <fullName evidence="2">Uncharacterized protein</fullName>
    </submittedName>
</protein>
<keyword evidence="3" id="KW-1185">Reference proteome</keyword>